<feature type="transmembrane region" description="Helical" evidence="2">
    <location>
        <begin position="70"/>
        <end position="91"/>
    </location>
</feature>
<feature type="transmembrane region" description="Helical" evidence="2">
    <location>
        <begin position="204"/>
        <end position="227"/>
    </location>
</feature>
<organism evidence="3">
    <name type="scientific">uncultured Rubrobacteraceae bacterium</name>
    <dbReference type="NCBI Taxonomy" id="349277"/>
    <lineage>
        <taxon>Bacteria</taxon>
        <taxon>Bacillati</taxon>
        <taxon>Actinomycetota</taxon>
        <taxon>Rubrobacteria</taxon>
        <taxon>Rubrobacterales</taxon>
        <taxon>Rubrobacteraceae</taxon>
        <taxon>environmental samples</taxon>
    </lineage>
</organism>
<feature type="transmembrane region" description="Helical" evidence="2">
    <location>
        <begin position="180"/>
        <end position="198"/>
    </location>
</feature>
<feature type="region of interest" description="Disordered" evidence="1">
    <location>
        <begin position="1"/>
        <end position="20"/>
    </location>
</feature>
<name>A0A6J4R7V5_9ACTN</name>
<gene>
    <name evidence="3" type="ORF">AVDCRST_MAG25-1445</name>
</gene>
<evidence type="ECO:0000313" key="3">
    <source>
        <dbReference type="EMBL" id="CAA9465275.1"/>
    </source>
</evidence>
<keyword evidence="2" id="KW-1133">Transmembrane helix</keyword>
<keyword evidence="2" id="KW-0472">Membrane</keyword>
<evidence type="ECO:0000256" key="2">
    <source>
        <dbReference type="SAM" id="Phobius"/>
    </source>
</evidence>
<feature type="transmembrane region" description="Helical" evidence="2">
    <location>
        <begin position="103"/>
        <end position="128"/>
    </location>
</feature>
<keyword evidence="2" id="KW-0812">Transmembrane</keyword>
<dbReference type="AlphaFoldDB" id="A0A6J4R7V5"/>
<evidence type="ECO:0000256" key="1">
    <source>
        <dbReference type="SAM" id="MobiDB-lite"/>
    </source>
</evidence>
<reference evidence="3" key="1">
    <citation type="submission" date="2020-02" db="EMBL/GenBank/DDBJ databases">
        <authorList>
            <person name="Meier V. D."/>
        </authorList>
    </citation>
    <scope>NUCLEOTIDE SEQUENCE</scope>
    <source>
        <strain evidence="3">AVDCRST_MAG25</strain>
    </source>
</reference>
<sequence>MSRSGAPGRREPRRDGGREEGIQPRYRRAFGCVTWVYMGILAFLAAATLLALPIRYVGDGAGFGQVLSRLSFYGLVLILPAMFLAFVLGSRTYRVESSFGRRVGAGIGALVGWASFFILSWAAVAYGLDGRDQMFRPALFVDLDGSPVLYVFPLLILLSTTLVLYALYATSAEFKRRRNAVFASAAFALLAGLLVLVVDPDALGLIGALISTLSGAVGGWVSGYGYARAGANEMIPPGSTIRPSPPRRSR</sequence>
<feature type="transmembrane region" description="Helical" evidence="2">
    <location>
        <begin position="148"/>
        <end position="168"/>
    </location>
</feature>
<proteinExistence type="predicted"/>
<feature type="transmembrane region" description="Helical" evidence="2">
    <location>
        <begin position="35"/>
        <end position="58"/>
    </location>
</feature>
<protein>
    <submittedName>
        <fullName evidence="3">Uncharacterized protein</fullName>
    </submittedName>
</protein>
<feature type="compositionally biased region" description="Basic and acidic residues" evidence="1">
    <location>
        <begin position="8"/>
        <end position="20"/>
    </location>
</feature>
<accession>A0A6J4R7V5</accession>
<dbReference type="EMBL" id="CADCVI010000087">
    <property type="protein sequence ID" value="CAA9465275.1"/>
    <property type="molecule type" value="Genomic_DNA"/>
</dbReference>